<sequence>MLKKNVISDGRKTLQLPTKAFYHFVCFIFVSIIDNNNIITDISAYEKSVEAAANDSFGGKNKEGLKNGISGSIRNGKQLLTPSFIVQNPFEFPRQKGDEMPPPEVSEFRGSQSLKNFNKAQNKKQKGMATPVTSGESIYDGESVADSDRSGPETKLFTGKSFLLGHHSINRKIFKIEPNKELLKIGGTVSPKLTNLCDSKLAYKVIFPTYPYISINPSQGFLGPRKKVTLTISHEKLDGKNESEIKAITSTLPPITIVGFEVSNSPKTDNIDELLIYENGVTPLTVWTEIHLTAISNSNSLPSAAASSTPESKPTSQS</sequence>
<evidence type="ECO:0000256" key="1">
    <source>
        <dbReference type="SAM" id="MobiDB-lite"/>
    </source>
</evidence>
<proteinExistence type="predicted"/>
<protein>
    <submittedName>
        <fullName evidence="4">MSP domain-containing protein</fullName>
    </submittedName>
</protein>
<organism evidence="3 4">
    <name type="scientific">Panagrolaimus davidi</name>
    <dbReference type="NCBI Taxonomy" id="227884"/>
    <lineage>
        <taxon>Eukaryota</taxon>
        <taxon>Metazoa</taxon>
        <taxon>Ecdysozoa</taxon>
        <taxon>Nematoda</taxon>
        <taxon>Chromadorea</taxon>
        <taxon>Rhabditida</taxon>
        <taxon>Tylenchina</taxon>
        <taxon>Panagrolaimomorpha</taxon>
        <taxon>Panagrolaimoidea</taxon>
        <taxon>Panagrolaimidae</taxon>
        <taxon>Panagrolaimus</taxon>
    </lineage>
</organism>
<feature type="region of interest" description="Disordered" evidence="1">
    <location>
        <begin position="120"/>
        <end position="151"/>
    </location>
</feature>
<dbReference type="WBParaSite" id="PDA_v2.g30779.t1">
    <property type="protein sequence ID" value="PDA_v2.g30779.t1"/>
    <property type="gene ID" value="PDA_v2.g30779"/>
</dbReference>
<dbReference type="AlphaFoldDB" id="A0A914QH29"/>
<dbReference type="InterPro" id="IPR000535">
    <property type="entry name" value="MSP_dom"/>
</dbReference>
<accession>A0A914QH29</accession>
<evidence type="ECO:0000313" key="4">
    <source>
        <dbReference type="WBParaSite" id="PDA_v2.g30779.t1"/>
    </source>
</evidence>
<dbReference type="SUPFAM" id="SSF49354">
    <property type="entry name" value="PapD-like"/>
    <property type="match status" value="1"/>
</dbReference>
<dbReference type="InterPro" id="IPR008962">
    <property type="entry name" value="PapD-like_sf"/>
</dbReference>
<evidence type="ECO:0000313" key="3">
    <source>
        <dbReference type="Proteomes" id="UP000887578"/>
    </source>
</evidence>
<dbReference type="Pfam" id="PF00635">
    <property type="entry name" value="Motile_Sperm"/>
    <property type="match status" value="1"/>
</dbReference>
<evidence type="ECO:0000259" key="2">
    <source>
        <dbReference type="Pfam" id="PF00635"/>
    </source>
</evidence>
<feature type="domain" description="MSP" evidence="2">
    <location>
        <begin position="175"/>
        <end position="242"/>
    </location>
</feature>
<dbReference type="Proteomes" id="UP000887578">
    <property type="component" value="Unplaced"/>
</dbReference>
<name>A0A914QH29_9BILA</name>
<reference evidence="4" key="1">
    <citation type="submission" date="2022-11" db="UniProtKB">
        <authorList>
            <consortium name="WormBaseParasite"/>
        </authorList>
    </citation>
    <scope>IDENTIFICATION</scope>
</reference>
<keyword evidence="3" id="KW-1185">Reference proteome</keyword>